<dbReference type="InterPro" id="IPR013783">
    <property type="entry name" value="Ig-like_fold"/>
</dbReference>
<keyword evidence="8 14" id="KW-0472">Membrane</keyword>
<reference evidence="16" key="2">
    <citation type="submission" date="2025-09" db="UniProtKB">
        <authorList>
            <consortium name="Ensembl"/>
        </authorList>
    </citation>
    <scope>IDENTIFICATION</scope>
</reference>
<dbReference type="GO" id="GO:0042130">
    <property type="term" value="P:negative regulation of T cell proliferation"/>
    <property type="evidence" value="ECO:0007669"/>
    <property type="project" value="Ensembl"/>
</dbReference>
<dbReference type="InterPro" id="IPR013106">
    <property type="entry name" value="Ig_V-set"/>
</dbReference>
<feature type="domain" description="Ig-like" evidence="15">
    <location>
        <begin position="49"/>
        <end position="144"/>
    </location>
</feature>
<keyword evidence="10" id="KW-0325">Glycoprotein</keyword>
<dbReference type="Ensembl" id="ENSSPUT00000021459.1">
    <property type="protein sequence ID" value="ENSSPUP00000020152.1"/>
    <property type="gene ID" value="ENSSPUG00000015444.1"/>
</dbReference>
<reference evidence="16" key="1">
    <citation type="submission" date="2025-08" db="UniProtKB">
        <authorList>
            <consortium name="Ensembl"/>
        </authorList>
    </citation>
    <scope>IDENTIFICATION</scope>
</reference>
<keyword evidence="14" id="KW-1133">Transmembrane helix</keyword>
<keyword evidence="14" id="KW-0812">Transmembrane</keyword>
<evidence type="ECO:0000256" key="14">
    <source>
        <dbReference type="SAM" id="Phobius"/>
    </source>
</evidence>
<dbReference type="PROSITE" id="PS50835">
    <property type="entry name" value="IG_LIKE"/>
    <property type="match status" value="2"/>
</dbReference>
<dbReference type="GO" id="GO:0005102">
    <property type="term" value="F:signaling receptor binding"/>
    <property type="evidence" value="ECO:0007669"/>
    <property type="project" value="TreeGrafter"/>
</dbReference>
<gene>
    <name evidence="16" type="primary">VTCN1</name>
</gene>
<evidence type="ECO:0000256" key="10">
    <source>
        <dbReference type="ARBA" id="ARBA00023180"/>
    </source>
</evidence>
<sequence length="287" mass="30956">EIISCVSVSCSMVTIIVILTAVTGLIIGFGVSGKHAIYVTTLTSAGSIGETSVLGCTFEPDIRLSKIEILWAKDGVSGVVHRFQGGKDHLTDQAKMFQGRTAVFSEQVIGGNASLMLRDVQVSDAGTYRCSVTTSKGNGEAVLEYKTGAFSSPQVHVDYNSSREALRCEAPRWYPQPVVTWMSPNDTEISFSQATDTTFMLDSKNVTMKVVSVLYNITANVTYSCVIKNDIANAKGDIRVTGMYQPHAMTWSMGMSVYVWALRVECIIHTILVSSGGVAQTLIPSVA</sequence>
<protein>
    <submittedName>
        <fullName evidence="16">V-set domain containing T cell activation inhibitor 1</fullName>
    </submittedName>
</protein>
<evidence type="ECO:0000256" key="5">
    <source>
        <dbReference type="ARBA" id="ARBA00022737"/>
    </source>
</evidence>
<dbReference type="OMA" id="CYIVTSK"/>
<keyword evidence="3" id="KW-1003">Cell membrane</keyword>
<evidence type="ECO:0000313" key="16">
    <source>
        <dbReference type="Ensembl" id="ENSSPUP00000020152.1"/>
    </source>
</evidence>
<feature type="domain" description="Ig-like" evidence="15">
    <location>
        <begin position="153"/>
        <end position="241"/>
    </location>
</feature>
<evidence type="ECO:0000256" key="11">
    <source>
        <dbReference type="ARBA" id="ARBA00023288"/>
    </source>
</evidence>
<evidence type="ECO:0000256" key="7">
    <source>
        <dbReference type="ARBA" id="ARBA00023130"/>
    </source>
</evidence>
<evidence type="ECO:0000256" key="6">
    <source>
        <dbReference type="ARBA" id="ARBA00022859"/>
    </source>
</evidence>
<dbReference type="FunFam" id="2.60.40.10:FF:000142">
    <property type="entry name" value="V-set domain-containing T-cell activation inhibitor 1"/>
    <property type="match status" value="1"/>
</dbReference>
<evidence type="ECO:0000313" key="17">
    <source>
        <dbReference type="Proteomes" id="UP000694392"/>
    </source>
</evidence>
<dbReference type="InterPro" id="IPR050504">
    <property type="entry name" value="IgSF_BTN/MOG"/>
</dbReference>
<dbReference type="FunFam" id="2.60.40.10:FF:000590">
    <property type="entry name" value="V-set domain-containing T cell activation inhibitor 1"/>
    <property type="match status" value="1"/>
</dbReference>
<comment type="similarity">
    <text evidence="2">Belongs to the immunoglobulin superfamily. BTN/MOG family.</text>
</comment>
<keyword evidence="17" id="KW-1185">Reference proteome</keyword>
<dbReference type="Pfam" id="PF22705">
    <property type="entry name" value="C2-set_3"/>
    <property type="match status" value="1"/>
</dbReference>
<dbReference type="Proteomes" id="UP000694392">
    <property type="component" value="Unplaced"/>
</dbReference>
<evidence type="ECO:0000256" key="2">
    <source>
        <dbReference type="ARBA" id="ARBA00007591"/>
    </source>
</evidence>
<dbReference type="AlphaFoldDB" id="A0A8D0HI59"/>
<keyword evidence="6" id="KW-0391">Immunity</keyword>
<dbReference type="GeneTree" id="ENSGT00940000157300"/>
<dbReference type="PANTHER" id="PTHR24100">
    <property type="entry name" value="BUTYROPHILIN"/>
    <property type="match status" value="1"/>
</dbReference>
<evidence type="ECO:0000256" key="4">
    <source>
        <dbReference type="ARBA" id="ARBA00022729"/>
    </source>
</evidence>
<keyword evidence="4" id="KW-0732">Signal</keyword>
<dbReference type="Pfam" id="PF07686">
    <property type="entry name" value="V-set"/>
    <property type="match status" value="1"/>
</dbReference>
<evidence type="ECO:0000256" key="13">
    <source>
        <dbReference type="ARBA" id="ARBA00057839"/>
    </source>
</evidence>
<evidence type="ECO:0000256" key="9">
    <source>
        <dbReference type="ARBA" id="ARBA00023157"/>
    </source>
</evidence>
<keyword evidence="11" id="KW-0449">Lipoprotein</keyword>
<dbReference type="Gene3D" id="2.60.40.10">
    <property type="entry name" value="Immunoglobulins"/>
    <property type="match status" value="2"/>
</dbReference>
<dbReference type="InterPro" id="IPR007110">
    <property type="entry name" value="Ig-like_dom"/>
</dbReference>
<evidence type="ECO:0000256" key="1">
    <source>
        <dbReference type="ARBA" id="ARBA00004236"/>
    </source>
</evidence>
<keyword evidence="9" id="KW-1015">Disulfide bond</keyword>
<dbReference type="InterPro" id="IPR053896">
    <property type="entry name" value="BTN3A2-like_Ig-C"/>
</dbReference>
<evidence type="ECO:0000256" key="12">
    <source>
        <dbReference type="ARBA" id="ARBA00023319"/>
    </source>
</evidence>
<dbReference type="GO" id="GO:0001817">
    <property type="term" value="P:regulation of cytokine production"/>
    <property type="evidence" value="ECO:0007669"/>
    <property type="project" value="TreeGrafter"/>
</dbReference>
<evidence type="ECO:0000256" key="8">
    <source>
        <dbReference type="ARBA" id="ARBA00023136"/>
    </source>
</evidence>
<feature type="transmembrane region" description="Helical" evidence="14">
    <location>
        <begin position="6"/>
        <end position="31"/>
    </location>
</feature>
<dbReference type="GO" id="GO:0002250">
    <property type="term" value="P:adaptive immune response"/>
    <property type="evidence" value="ECO:0007669"/>
    <property type="project" value="UniProtKB-KW"/>
</dbReference>
<dbReference type="GO" id="GO:0043066">
    <property type="term" value="P:negative regulation of apoptotic process"/>
    <property type="evidence" value="ECO:0007669"/>
    <property type="project" value="Ensembl"/>
</dbReference>
<dbReference type="PANTHER" id="PTHR24100:SF0">
    <property type="entry name" value="V-SET DOMAIN-CONTAINING T-CELL ACTIVATION INHIBITOR 1"/>
    <property type="match status" value="1"/>
</dbReference>
<keyword evidence="5" id="KW-0677">Repeat</keyword>
<proteinExistence type="inferred from homology"/>
<name>A0A8D0HI59_SPHPU</name>
<keyword evidence="7" id="KW-1064">Adaptive immunity</keyword>
<dbReference type="GO" id="GO:0009897">
    <property type="term" value="C:external side of plasma membrane"/>
    <property type="evidence" value="ECO:0007669"/>
    <property type="project" value="Ensembl"/>
</dbReference>
<evidence type="ECO:0000256" key="3">
    <source>
        <dbReference type="ARBA" id="ARBA00022475"/>
    </source>
</evidence>
<dbReference type="InterPro" id="IPR036179">
    <property type="entry name" value="Ig-like_dom_sf"/>
</dbReference>
<accession>A0A8D0HI59</accession>
<evidence type="ECO:0000259" key="15">
    <source>
        <dbReference type="PROSITE" id="PS50835"/>
    </source>
</evidence>
<keyword evidence="12" id="KW-0393">Immunoglobulin domain</keyword>
<comment type="function">
    <text evidence="13">Negatively regulates T-cell-mediated immune response by inhibiting T-cell activation, proliferation, cytokine production and development of cytotoxicity. When expressed on the cell surface of tumor macrophages, plays an important role, together with regulatory T-cells (Treg), in the suppression of tumor-associated antigen-specific T-cell immunity. Involved in promoting epithelial cell transformation.</text>
</comment>
<organism evidence="16 17">
    <name type="scientific">Sphenodon punctatus</name>
    <name type="common">Tuatara</name>
    <name type="synonym">Hatteria punctata</name>
    <dbReference type="NCBI Taxonomy" id="8508"/>
    <lineage>
        <taxon>Eukaryota</taxon>
        <taxon>Metazoa</taxon>
        <taxon>Chordata</taxon>
        <taxon>Craniata</taxon>
        <taxon>Vertebrata</taxon>
        <taxon>Euteleostomi</taxon>
        <taxon>Lepidosauria</taxon>
        <taxon>Sphenodontia</taxon>
        <taxon>Sphenodontidae</taxon>
        <taxon>Sphenodon</taxon>
    </lineage>
</organism>
<dbReference type="GO" id="GO:0050852">
    <property type="term" value="P:T cell receptor signaling pathway"/>
    <property type="evidence" value="ECO:0007669"/>
    <property type="project" value="TreeGrafter"/>
</dbReference>
<comment type="subcellular location">
    <subcellularLocation>
        <location evidence="1">Cell membrane</location>
    </subcellularLocation>
</comment>
<dbReference type="SUPFAM" id="SSF48726">
    <property type="entry name" value="Immunoglobulin"/>
    <property type="match status" value="2"/>
</dbReference>